<keyword evidence="3" id="KW-1185">Reference proteome</keyword>
<accession>A0A963YVI2</accession>
<sequence>MTAALSHRMSPIVAVPFKDAHSLVAIPDPSEIDLIVLHSLSMNDQLPLDIALLRDADFVQPIILVTGDEAGDHLGNVKSALRLGASGHLSTQTTGIDLAISSFAFAHQGGTFAPMTLMLADEAGAKRAVTPRIQAAVGARHSGPALTTVQGLAERKAHSERDGSTPNRSALRLASNSGVTEEKP</sequence>
<reference evidence="2" key="2">
    <citation type="submission" date="2021-01" db="EMBL/GenBank/DDBJ databases">
        <authorList>
            <person name="Mieszkin S."/>
            <person name="Pouder E."/>
            <person name="Alain K."/>
        </authorList>
    </citation>
    <scope>NUCLEOTIDE SEQUENCE</scope>
    <source>
        <strain evidence="2">HW T2.11</strain>
    </source>
</reference>
<feature type="compositionally biased region" description="Basic and acidic residues" evidence="1">
    <location>
        <begin position="153"/>
        <end position="163"/>
    </location>
</feature>
<evidence type="ECO:0000256" key="1">
    <source>
        <dbReference type="SAM" id="MobiDB-lite"/>
    </source>
</evidence>
<gene>
    <name evidence="2" type="ORF">ASILVAE211_20795</name>
</gene>
<organism evidence="2 3">
    <name type="scientific">Acidisoma silvae</name>
    <dbReference type="NCBI Taxonomy" id="2802396"/>
    <lineage>
        <taxon>Bacteria</taxon>
        <taxon>Pseudomonadati</taxon>
        <taxon>Pseudomonadota</taxon>
        <taxon>Alphaproteobacteria</taxon>
        <taxon>Acetobacterales</taxon>
        <taxon>Acidocellaceae</taxon>
        <taxon>Acidisoma</taxon>
    </lineage>
</organism>
<proteinExistence type="predicted"/>
<dbReference type="AlphaFoldDB" id="A0A963YVI2"/>
<evidence type="ECO:0000313" key="2">
    <source>
        <dbReference type="EMBL" id="MCB8877646.1"/>
    </source>
</evidence>
<evidence type="ECO:0000313" key="3">
    <source>
        <dbReference type="Proteomes" id="UP000708298"/>
    </source>
</evidence>
<feature type="compositionally biased region" description="Polar residues" evidence="1">
    <location>
        <begin position="164"/>
        <end position="184"/>
    </location>
</feature>
<name>A0A963YVI2_9PROT</name>
<dbReference type="EMBL" id="JAESVB010000015">
    <property type="protein sequence ID" value="MCB8877646.1"/>
    <property type="molecule type" value="Genomic_DNA"/>
</dbReference>
<feature type="region of interest" description="Disordered" evidence="1">
    <location>
        <begin position="139"/>
        <end position="184"/>
    </location>
</feature>
<reference evidence="2" key="1">
    <citation type="journal article" date="2021" name="Microorganisms">
        <title>Acidisoma silvae sp. nov. and Acidisomacellulosilytica sp. nov., Two Acidophilic Bacteria Isolated from Decaying Wood, Hydrolyzing Cellulose and Producing Poly-3-hydroxybutyrate.</title>
        <authorList>
            <person name="Mieszkin S."/>
            <person name="Pouder E."/>
            <person name="Uroz S."/>
            <person name="Simon-Colin C."/>
            <person name="Alain K."/>
        </authorList>
    </citation>
    <scope>NUCLEOTIDE SEQUENCE</scope>
    <source>
        <strain evidence="2">HW T2.11</strain>
    </source>
</reference>
<dbReference type="Proteomes" id="UP000708298">
    <property type="component" value="Unassembled WGS sequence"/>
</dbReference>
<protein>
    <submittedName>
        <fullName evidence="2">Uncharacterized protein</fullName>
    </submittedName>
</protein>
<dbReference type="RefSeq" id="WP_227323293.1">
    <property type="nucleotide sequence ID" value="NZ_JAESVB010000015.1"/>
</dbReference>
<comment type="caution">
    <text evidence="2">The sequence shown here is derived from an EMBL/GenBank/DDBJ whole genome shotgun (WGS) entry which is preliminary data.</text>
</comment>